<dbReference type="CDD" id="cd06530">
    <property type="entry name" value="S26_SPase_I"/>
    <property type="match status" value="1"/>
</dbReference>
<dbReference type="EMBL" id="JBHUEA010000003">
    <property type="protein sequence ID" value="MFD1720433.1"/>
    <property type="molecule type" value="Genomic_DNA"/>
</dbReference>
<dbReference type="RefSeq" id="WP_377931754.1">
    <property type="nucleotide sequence ID" value="NZ_JBHUEA010000003.1"/>
</dbReference>
<dbReference type="InterPro" id="IPR036286">
    <property type="entry name" value="LexA/Signal_pep-like_sf"/>
</dbReference>
<dbReference type="InterPro" id="IPR013320">
    <property type="entry name" value="ConA-like_dom_sf"/>
</dbReference>
<accession>A0ABW4LCC0</accession>
<gene>
    <name evidence="1" type="ORF">ACFSBI_02630</name>
</gene>
<protein>
    <submittedName>
        <fullName evidence="1">LamG-like jellyroll fold domain-containing protein</fullName>
    </submittedName>
</protein>
<organism evidence="1 2">
    <name type="scientific">Amnibacterium endophyticum</name>
    <dbReference type="NCBI Taxonomy" id="2109337"/>
    <lineage>
        <taxon>Bacteria</taxon>
        <taxon>Bacillati</taxon>
        <taxon>Actinomycetota</taxon>
        <taxon>Actinomycetes</taxon>
        <taxon>Micrococcales</taxon>
        <taxon>Microbacteriaceae</taxon>
        <taxon>Amnibacterium</taxon>
    </lineage>
</organism>
<dbReference type="Pfam" id="PF13385">
    <property type="entry name" value="Laminin_G_3"/>
    <property type="match status" value="1"/>
</dbReference>
<dbReference type="SUPFAM" id="SSF49899">
    <property type="entry name" value="Concanavalin A-like lectins/glucanases"/>
    <property type="match status" value="1"/>
</dbReference>
<proteinExistence type="predicted"/>
<sequence length="473" mass="47162">MGSAEHLTQEGAAPSGRALSPAAAWAVLALSTASRAALSVLVVMLLWALVPPAFGLRSTVVMSGSMAPAVQVGDVVVTRMPAPGEVGLGNVLLVDDPDHPGRLRLHRLIGISDGMLQLRGDANAAPDSSPVPPDTLRGVAFLRVPLIGLPLVWLREGDWVAVALASATASLLLLGAGTCRLLPEGGRPRSRRPPRAAAGVAAVALLAAASISATPPQPGWAAFSSKSASPPVVFSTGAFDCLAALPAVSGLPAPTTAWAFAEPSGASSADLGVPGTSTATLSGSYSRSSGSCLKNGGPSVQLGSSGRGAVVGTASVTTPSTFTLSVWFKAGLTNGSIPGSGLIAGFGSSPDGLADSTTADRQLILNADGSLTYRVGVVAGATASISTGPVAQDGGWHHAVVVMTGSLSPWRIYVDGAQAAYSSTSLSLSAYPAFLRLGADGVGSYRGSIGRTELWSGTAATAAQVGALFSAGR</sequence>
<dbReference type="Gene3D" id="2.60.120.200">
    <property type="match status" value="1"/>
</dbReference>
<dbReference type="SUPFAM" id="SSF51306">
    <property type="entry name" value="LexA/Signal peptidase"/>
    <property type="match status" value="1"/>
</dbReference>
<name>A0ABW4LCC0_9MICO</name>
<dbReference type="Proteomes" id="UP001597347">
    <property type="component" value="Unassembled WGS sequence"/>
</dbReference>
<keyword evidence="2" id="KW-1185">Reference proteome</keyword>
<evidence type="ECO:0000313" key="1">
    <source>
        <dbReference type="EMBL" id="MFD1720433.1"/>
    </source>
</evidence>
<comment type="caution">
    <text evidence="1">The sequence shown here is derived from an EMBL/GenBank/DDBJ whole genome shotgun (WGS) entry which is preliminary data.</text>
</comment>
<evidence type="ECO:0000313" key="2">
    <source>
        <dbReference type="Proteomes" id="UP001597347"/>
    </source>
</evidence>
<reference evidence="2" key="1">
    <citation type="journal article" date="2019" name="Int. J. Syst. Evol. Microbiol.">
        <title>The Global Catalogue of Microorganisms (GCM) 10K type strain sequencing project: providing services to taxonomists for standard genome sequencing and annotation.</title>
        <authorList>
            <consortium name="The Broad Institute Genomics Platform"/>
            <consortium name="The Broad Institute Genome Sequencing Center for Infectious Disease"/>
            <person name="Wu L."/>
            <person name="Ma J."/>
        </authorList>
    </citation>
    <scope>NUCLEOTIDE SEQUENCE [LARGE SCALE GENOMIC DNA]</scope>
    <source>
        <strain evidence="2">CGMCC 1.12471</strain>
    </source>
</reference>
<dbReference type="InterPro" id="IPR019533">
    <property type="entry name" value="Peptidase_S26"/>
</dbReference>